<organism evidence="1 2">
    <name type="scientific">Gloeomargarita lithophora Alchichica-D10</name>
    <dbReference type="NCBI Taxonomy" id="1188229"/>
    <lineage>
        <taxon>Bacteria</taxon>
        <taxon>Bacillati</taxon>
        <taxon>Cyanobacteriota</taxon>
        <taxon>Cyanophyceae</taxon>
        <taxon>Gloeomargaritales</taxon>
        <taxon>Gloeomargaritaceae</taxon>
        <taxon>Gloeomargarita</taxon>
    </lineage>
</organism>
<dbReference type="InterPro" id="IPR010035">
    <property type="entry name" value="Thi_S"/>
</dbReference>
<evidence type="ECO:0000313" key="1">
    <source>
        <dbReference type="EMBL" id="APB35219.1"/>
    </source>
</evidence>
<dbReference type="NCBIfam" id="TIGR01683">
    <property type="entry name" value="thiS"/>
    <property type="match status" value="1"/>
</dbReference>
<dbReference type="PANTHER" id="PTHR34472">
    <property type="entry name" value="SULFUR CARRIER PROTEIN THIS"/>
    <property type="match status" value="1"/>
</dbReference>
<evidence type="ECO:0000313" key="2">
    <source>
        <dbReference type="Proteomes" id="UP000180235"/>
    </source>
</evidence>
<dbReference type="InterPro" id="IPR003749">
    <property type="entry name" value="ThiS/MoaD-like"/>
</dbReference>
<dbReference type="EMBL" id="CP017675">
    <property type="protein sequence ID" value="APB35219.1"/>
    <property type="molecule type" value="Genomic_DNA"/>
</dbReference>
<dbReference type="OrthoDB" id="197113at2"/>
<dbReference type="Proteomes" id="UP000180235">
    <property type="component" value="Chromosome"/>
</dbReference>
<proteinExistence type="predicted"/>
<name>A0A1J0AH49_9CYAN</name>
<dbReference type="KEGG" id="glt:GlitD10_2875"/>
<dbReference type="CDD" id="cd00565">
    <property type="entry name" value="Ubl_ThiS"/>
    <property type="match status" value="1"/>
</dbReference>
<dbReference type="PANTHER" id="PTHR34472:SF1">
    <property type="entry name" value="SULFUR CARRIER PROTEIN THIS"/>
    <property type="match status" value="1"/>
</dbReference>
<accession>A0A1J0AH49</accession>
<dbReference type="AlphaFoldDB" id="A0A1J0AH49"/>
<reference evidence="1 2" key="1">
    <citation type="submission" date="2016-10" db="EMBL/GenBank/DDBJ databases">
        <title>Description of Gloeomargarita lithophora gen. nov., sp. nov., a thylakoid-bearing basal-branching cyanobacterium with intracellular carbonates, and proposal for Gloeomargaritales ord. nov.</title>
        <authorList>
            <person name="Moreira D."/>
            <person name="Tavera R."/>
            <person name="Benzerara K."/>
            <person name="Skouri-Panet F."/>
            <person name="Couradeau E."/>
            <person name="Gerard E."/>
            <person name="Loussert C."/>
            <person name="Novelo E."/>
            <person name="Zivanovic Y."/>
            <person name="Lopez-Garcia P."/>
        </authorList>
    </citation>
    <scope>NUCLEOTIDE SEQUENCE [LARGE SCALE GENOMIC DNA]</scope>
    <source>
        <strain evidence="1 2">D10</strain>
    </source>
</reference>
<dbReference type="STRING" id="1188229.GlitD10_2875"/>
<sequence>MTPATAFWLNGTAHACRPGLSVAVLLGELGWQEKPVVIEYNGEVLHRPWWVSTPIQAGDKIEVVTIVGGG</sequence>
<keyword evidence="2" id="KW-1185">Reference proteome</keyword>
<protein>
    <submittedName>
        <fullName evidence="1">Sulfur transfer protein involved in thiamine biosynthesis</fullName>
    </submittedName>
</protein>
<gene>
    <name evidence="1" type="primary">thiS</name>
    <name evidence="1" type="ORF">GlitD10_2875</name>
</gene>
<dbReference type="Pfam" id="PF02597">
    <property type="entry name" value="ThiS"/>
    <property type="match status" value="1"/>
</dbReference>
<dbReference type="Gene3D" id="3.10.20.30">
    <property type="match status" value="1"/>
</dbReference>
<dbReference type="RefSeq" id="WP_071455546.1">
    <property type="nucleotide sequence ID" value="NZ_CP017675.1"/>
</dbReference>
<dbReference type="InterPro" id="IPR012675">
    <property type="entry name" value="Beta-grasp_dom_sf"/>
</dbReference>
<dbReference type="SUPFAM" id="SSF54285">
    <property type="entry name" value="MoaD/ThiS"/>
    <property type="match status" value="1"/>
</dbReference>
<dbReference type="InterPro" id="IPR016155">
    <property type="entry name" value="Mopterin_synth/thiamin_S_b"/>
</dbReference>